<name>A0A9D2K9J5_9BACT</name>
<feature type="domain" description="PG-1098 ferredoxin-like" evidence="2">
    <location>
        <begin position="287"/>
        <end position="330"/>
    </location>
</feature>
<reference evidence="3" key="2">
    <citation type="submission" date="2021-04" db="EMBL/GenBank/DDBJ databases">
        <authorList>
            <person name="Gilroy R."/>
        </authorList>
    </citation>
    <scope>NUCLEOTIDE SEQUENCE</scope>
    <source>
        <strain evidence="3">Gambia16-554</strain>
    </source>
</reference>
<dbReference type="InterPro" id="IPR041497">
    <property type="entry name" value="Thump-like"/>
</dbReference>
<reference evidence="3" key="1">
    <citation type="journal article" date="2021" name="PeerJ">
        <title>Extensive microbial diversity within the chicken gut microbiome revealed by metagenomics and culture.</title>
        <authorList>
            <person name="Gilroy R."/>
            <person name="Ravi A."/>
            <person name="Getino M."/>
            <person name="Pursley I."/>
            <person name="Horton D.L."/>
            <person name="Alikhan N.F."/>
            <person name="Baker D."/>
            <person name="Gharbi K."/>
            <person name="Hall N."/>
            <person name="Watson M."/>
            <person name="Adriaenssens E.M."/>
            <person name="Foster-Nyarko E."/>
            <person name="Jarju S."/>
            <person name="Secka A."/>
            <person name="Antonio M."/>
            <person name="Oren A."/>
            <person name="Chaudhuri R.R."/>
            <person name="La Ragione R."/>
            <person name="Hildebrand F."/>
            <person name="Pallen M.J."/>
        </authorList>
    </citation>
    <scope>NUCLEOTIDE SEQUENCE</scope>
    <source>
        <strain evidence="3">Gambia16-554</strain>
    </source>
</reference>
<feature type="domain" description="THUMP-like" evidence="1">
    <location>
        <begin position="336"/>
        <end position="400"/>
    </location>
</feature>
<dbReference type="InterPro" id="IPR029063">
    <property type="entry name" value="SAM-dependent_MTases_sf"/>
</dbReference>
<proteinExistence type="predicted"/>
<dbReference type="Pfam" id="PF18096">
    <property type="entry name" value="Thump_like"/>
    <property type="match status" value="1"/>
</dbReference>
<dbReference type="Gene3D" id="1.10.10.1110">
    <property type="entry name" value="Methyltransferase PG1098, N-terminal domain"/>
    <property type="match status" value="1"/>
</dbReference>
<dbReference type="AlphaFoldDB" id="A0A9D2K9J5"/>
<dbReference type="Gene3D" id="3.40.50.150">
    <property type="entry name" value="Vaccinia Virus protein VP39"/>
    <property type="match status" value="1"/>
</dbReference>
<dbReference type="Pfam" id="PF22013">
    <property type="entry name" value="PG_1098_Fer"/>
    <property type="match status" value="1"/>
</dbReference>
<evidence type="ECO:0000313" key="4">
    <source>
        <dbReference type="Proteomes" id="UP000824115"/>
    </source>
</evidence>
<evidence type="ECO:0000259" key="2">
    <source>
        <dbReference type="Pfam" id="PF22013"/>
    </source>
</evidence>
<dbReference type="GO" id="GO:0008168">
    <property type="term" value="F:methyltransferase activity"/>
    <property type="evidence" value="ECO:0007669"/>
    <property type="project" value="UniProtKB-KW"/>
</dbReference>
<dbReference type="InterPro" id="IPR054168">
    <property type="entry name" value="PG_1098_Fer"/>
</dbReference>
<keyword evidence="3" id="KW-0489">Methyltransferase</keyword>
<keyword evidence="3" id="KW-0808">Transferase</keyword>
<evidence type="ECO:0000313" key="3">
    <source>
        <dbReference type="EMBL" id="HIZ85265.1"/>
    </source>
</evidence>
<dbReference type="GO" id="GO:0032259">
    <property type="term" value="P:methylation"/>
    <property type="evidence" value="ECO:0007669"/>
    <property type="project" value="UniProtKB-KW"/>
</dbReference>
<accession>A0A9D2K9J5</accession>
<gene>
    <name evidence="3" type="ORF">IAC04_02105</name>
</gene>
<dbReference type="Proteomes" id="UP000824115">
    <property type="component" value="Unassembled WGS sequence"/>
</dbReference>
<comment type="caution">
    <text evidence="3">The sequence shown here is derived from an EMBL/GenBank/DDBJ whole genome shotgun (WGS) entry which is preliminary data.</text>
</comment>
<organism evidence="3 4">
    <name type="scientific">Candidatus Coprenecus stercoravium</name>
    <dbReference type="NCBI Taxonomy" id="2840735"/>
    <lineage>
        <taxon>Bacteria</taxon>
        <taxon>Pseudomonadati</taxon>
        <taxon>Bacteroidota</taxon>
        <taxon>Bacteroidia</taxon>
        <taxon>Bacteroidales</taxon>
        <taxon>Rikenellaceae</taxon>
        <taxon>Rikenellaceae incertae sedis</taxon>
        <taxon>Candidatus Coprenecus</taxon>
    </lineage>
</organism>
<protein>
    <submittedName>
        <fullName evidence="3">Class I SAM-dependent methyltransferase</fullName>
    </submittedName>
</protein>
<dbReference type="SUPFAM" id="SSF53335">
    <property type="entry name" value="S-adenosyl-L-methionine-dependent methyltransferases"/>
    <property type="match status" value="1"/>
</dbReference>
<evidence type="ECO:0000259" key="1">
    <source>
        <dbReference type="Pfam" id="PF18096"/>
    </source>
</evidence>
<dbReference type="EMBL" id="DXAW01000041">
    <property type="protein sequence ID" value="HIZ85265.1"/>
    <property type="molecule type" value="Genomic_DNA"/>
</dbReference>
<sequence>MTELSLRKFILEHGTDSPEELMLHRDRWPDIDMAVAVRCIRGRQTARHKLPLWYDEPGLLYPQSLSLEQCSSQATALYKQRFVRTGDKVADLTGGLGVDTWSLSQVAASADYFERSEELCECAAHNFRILGRDNITVRNALTDSVMLGGIPSDSYNLIYIDPARRGKDGGRVYSLRDCEPDITALRHELLRIAPRILLKASPMADIRILLSELPEAAEVRIVSHNNECKEVLVLMQRGHSASPEEIPIAAVEILDDNAVLTAEFHFTLREEREAAAETVLPQEIKGYLYEPSTALLKSGAFKLPAVRHGLRKISASTHFYVGSSAIEGFPGKIRSIVDVLPFNKAAIKDFKSKYPSCSVTARNFPMTSEALRKRLGATESDSLRVLATTASDGSRLLIVSKPIH</sequence>